<name>A0A060BV89_9EURO</name>
<keyword evidence="3" id="KW-0378">Hydrolase</keyword>
<dbReference type="Pfam" id="PF04616">
    <property type="entry name" value="Glyco_hydro_43"/>
    <property type="match status" value="1"/>
</dbReference>
<evidence type="ECO:0000256" key="5">
    <source>
        <dbReference type="ARBA" id="ARBA00023295"/>
    </source>
</evidence>
<keyword evidence="2" id="KW-0732">Signal</keyword>
<dbReference type="SUPFAM" id="SSF75005">
    <property type="entry name" value="Arabinanase/levansucrase/invertase"/>
    <property type="match status" value="1"/>
</dbReference>
<accession>A0A060BV89</accession>
<dbReference type="PANTHER" id="PTHR43772:SF2">
    <property type="entry name" value="PUTATIVE (AFU_ORTHOLOGUE AFUA_2G04480)-RELATED"/>
    <property type="match status" value="1"/>
</dbReference>
<dbReference type="GO" id="GO:0004553">
    <property type="term" value="F:hydrolase activity, hydrolyzing O-glycosyl compounds"/>
    <property type="evidence" value="ECO:0007669"/>
    <property type="project" value="InterPro"/>
</dbReference>
<reference evidence="6" key="1">
    <citation type="journal article" date="2013" name="Environ. Microbiol.">
        <title>Seasonally variable intestinal metagenomes of the red palm weevil (Rhynchophorus ferrugineus).</title>
        <authorList>
            <person name="Jia S."/>
            <person name="Zhang X."/>
            <person name="Zhang G."/>
            <person name="Yin A."/>
            <person name="Zhang S."/>
            <person name="Li F."/>
            <person name="Wang L."/>
            <person name="Zhao D."/>
            <person name="Yun Q."/>
            <person name="Tala"/>
            <person name="Wang J."/>
            <person name="Sun G."/>
            <person name="Baabdullah M."/>
            <person name="Yu X."/>
            <person name="Hu S."/>
            <person name="Al-Mssallem I.S."/>
            <person name="Yu J."/>
        </authorList>
    </citation>
    <scope>NUCLEOTIDE SEQUENCE</scope>
</reference>
<keyword evidence="5" id="KW-0326">Glycosidase</keyword>
<keyword evidence="4" id="KW-0119">Carbohydrate metabolism</keyword>
<dbReference type="Gene3D" id="2.115.10.20">
    <property type="entry name" value="Glycosyl hydrolase domain, family 43"/>
    <property type="match status" value="1"/>
</dbReference>
<dbReference type="InterPro" id="IPR052176">
    <property type="entry name" value="Glycosyl_Hydrlase_43_Enz"/>
</dbReference>
<sequence>MNEDMISLKSSITPLDVRDRSAFGESFTEAPWVYKHNGMYYMVYASQFPESIHYTMSRHPSGPWKYQEW</sequence>
<dbReference type="GO" id="GO:0005975">
    <property type="term" value="P:carbohydrate metabolic process"/>
    <property type="evidence" value="ECO:0007669"/>
    <property type="project" value="InterPro"/>
</dbReference>
<dbReference type="InterPro" id="IPR006710">
    <property type="entry name" value="Glyco_hydro_43"/>
</dbReference>
<evidence type="ECO:0000256" key="2">
    <source>
        <dbReference type="ARBA" id="ARBA00022729"/>
    </source>
</evidence>
<organism evidence="6">
    <name type="scientific">uncultured Penicillium</name>
    <dbReference type="NCBI Taxonomy" id="292466"/>
    <lineage>
        <taxon>Eukaryota</taxon>
        <taxon>Fungi</taxon>
        <taxon>Dikarya</taxon>
        <taxon>Ascomycota</taxon>
        <taxon>Pezizomycotina</taxon>
        <taxon>Eurotiomycetes</taxon>
        <taxon>Eurotiomycetidae</taxon>
        <taxon>Eurotiales</taxon>
        <taxon>Aspergillaceae</taxon>
        <taxon>environmental samples</taxon>
    </lineage>
</organism>
<dbReference type="AlphaFoldDB" id="A0A060BV89"/>
<evidence type="ECO:0000256" key="4">
    <source>
        <dbReference type="ARBA" id="ARBA00023277"/>
    </source>
</evidence>
<dbReference type="EMBL" id="KF117485">
    <property type="protein sequence ID" value="AIA84740.1"/>
    <property type="molecule type" value="Genomic_DNA"/>
</dbReference>
<dbReference type="InterPro" id="IPR023296">
    <property type="entry name" value="Glyco_hydro_beta-prop_sf"/>
</dbReference>
<dbReference type="PANTHER" id="PTHR43772">
    <property type="entry name" value="ENDO-1,4-BETA-XYLANASE"/>
    <property type="match status" value="1"/>
</dbReference>
<proteinExistence type="inferred from homology"/>
<comment type="similarity">
    <text evidence="1">Belongs to the glycosyl hydrolase 43 family.</text>
</comment>
<protein>
    <submittedName>
        <fullName evidence="6">CAZy families CBM6|GH43 protein</fullName>
    </submittedName>
</protein>
<evidence type="ECO:0000313" key="6">
    <source>
        <dbReference type="EMBL" id="AIA84740.1"/>
    </source>
</evidence>
<evidence type="ECO:0000256" key="3">
    <source>
        <dbReference type="ARBA" id="ARBA00022801"/>
    </source>
</evidence>
<evidence type="ECO:0000256" key="1">
    <source>
        <dbReference type="ARBA" id="ARBA00009865"/>
    </source>
</evidence>